<organism evidence="1 2">
    <name type="scientific">Herbaspirillum hiltneri N3</name>
    <dbReference type="NCBI Taxonomy" id="1262470"/>
    <lineage>
        <taxon>Bacteria</taxon>
        <taxon>Pseudomonadati</taxon>
        <taxon>Pseudomonadota</taxon>
        <taxon>Betaproteobacteria</taxon>
        <taxon>Burkholderiales</taxon>
        <taxon>Oxalobacteraceae</taxon>
        <taxon>Herbaspirillum</taxon>
    </lineage>
</organism>
<dbReference type="Proteomes" id="UP000063429">
    <property type="component" value="Chromosome"/>
</dbReference>
<dbReference type="RefSeq" id="WP_053200259.1">
    <property type="nucleotide sequence ID" value="NZ_CP011409.1"/>
</dbReference>
<evidence type="ECO:0000313" key="2">
    <source>
        <dbReference type="Proteomes" id="UP000063429"/>
    </source>
</evidence>
<proteinExistence type="predicted"/>
<dbReference type="InterPro" id="IPR025332">
    <property type="entry name" value="DUF4238"/>
</dbReference>
<name>A0ABN4I0C2_9BURK</name>
<reference evidence="2" key="1">
    <citation type="journal article" date="2015" name="Genome Announc.">
        <title>Complete Genome Sequence of Herbaspirillum hiltneri N3 (DSM 17495), Isolated from Surface-Sterilized Wheat Roots.</title>
        <authorList>
            <person name="Guizelini D."/>
            <person name="Saizaki P.M."/>
            <person name="Coimbra N.A."/>
            <person name="Weiss V.A."/>
            <person name="Faoro H."/>
            <person name="Sfeir M.Z."/>
            <person name="Baura V.A."/>
            <person name="Monteiro R.A."/>
            <person name="Chubatsu L.S."/>
            <person name="Souza E.M."/>
            <person name="Cruz L.M."/>
            <person name="Pedrosa F.O."/>
            <person name="Raittz R.T."/>
            <person name="Marchaukoski J.N."/>
            <person name="Steffens M.B."/>
        </authorList>
    </citation>
    <scope>NUCLEOTIDE SEQUENCE [LARGE SCALE GENOMIC DNA]</scope>
    <source>
        <strain evidence="2">N3</strain>
    </source>
</reference>
<evidence type="ECO:0008006" key="3">
    <source>
        <dbReference type="Google" id="ProtNLM"/>
    </source>
</evidence>
<gene>
    <name evidence="1" type="ORF">F506_19805</name>
</gene>
<dbReference type="EMBL" id="CP011409">
    <property type="protein sequence ID" value="AKZ64598.1"/>
    <property type="molecule type" value="Genomic_DNA"/>
</dbReference>
<evidence type="ECO:0000313" key="1">
    <source>
        <dbReference type="EMBL" id="AKZ64598.1"/>
    </source>
</evidence>
<accession>A0ABN4I0C2</accession>
<dbReference type="Pfam" id="PF14022">
    <property type="entry name" value="DUF4238"/>
    <property type="match status" value="1"/>
</dbReference>
<protein>
    <recommendedName>
        <fullName evidence="3">DUF4238 domain-containing protein</fullName>
    </recommendedName>
</protein>
<keyword evidence="2" id="KW-1185">Reference proteome</keyword>
<sequence>MDDRYVFFYRVENTIKELVAKKNRNPQKPVNQHFVPVTYQERFRGKDGALWAYIFKLGRIVNDAQPRKMGWISDLYTLPNEQGAPDYQVEHFFTVVEEMSTPAIKRVLNGDEITEEDRFWLCFFWGAAFCRSYDMIRSYQALFADLHKQELRSQVSSLEAAKRLLEDGPNDDGLTAEELFTYVHSDEYEIEYGSHSVLPAVLRLMPMICHFLWQSRITILLAPEGEPFVTGDSPVVLFPTHKRGQTGFKLSTRAMPLSSDVCLISTPRMSGVEKHMAPEEQVRAINLLIASSAHQFILGSSKDLISSLATATNAGQRVWKSLFQVSEDMGIRPR</sequence>